<dbReference type="Ensembl" id="ENSBGRT00000002352.1">
    <property type="protein sequence ID" value="ENSBGRP00000002060.1"/>
    <property type="gene ID" value="ENSBGRG00000001283.1"/>
</dbReference>
<feature type="region of interest" description="Disordered" evidence="10">
    <location>
        <begin position="901"/>
        <end position="989"/>
    </location>
</feature>
<dbReference type="GO" id="GO:0045821">
    <property type="term" value="P:positive regulation of glycolytic process"/>
    <property type="evidence" value="ECO:0007669"/>
    <property type="project" value="Ensembl"/>
</dbReference>
<dbReference type="GeneTree" id="ENSGT00940000157585"/>
<dbReference type="InterPro" id="IPR013767">
    <property type="entry name" value="PAS_fold"/>
</dbReference>
<feature type="compositionally biased region" description="Low complexity" evidence="10">
    <location>
        <begin position="911"/>
        <end position="925"/>
    </location>
</feature>
<feature type="domain" description="PAS" evidence="11">
    <location>
        <begin position="596"/>
        <end position="647"/>
    </location>
</feature>
<dbReference type="FunFam" id="3.30.450.20:FF:000003">
    <property type="entry name" value="Aryl hydrocarbon receptor nuclear translocator 2"/>
    <property type="match status" value="1"/>
</dbReference>
<dbReference type="GO" id="GO:0001666">
    <property type="term" value="P:response to hypoxia"/>
    <property type="evidence" value="ECO:0007669"/>
    <property type="project" value="Ensembl"/>
</dbReference>
<dbReference type="SMART" id="SM00353">
    <property type="entry name" value="HLH"/>
    <property type="match status" value="1"/>
</dbReference>
<name>A0A8B9W9R8_BOSMU</name>
<dbReference type="Proteomes" id="UP000694520">
    <property type="component" value="Chromosome 3"/>
</dbReference>
<evidence type="ECO:0000256" key="6">
    <source>
        <dbReference type="ARBA" id="ARBA00023163"/>
    </source>
</evidence>
<keyword evidence="5" id="KW-0010">Activator</keyword>
<evidence type="ECO:0000313" key="14">
    <source>
        <dbReference type="Proteomes" id="UP000694520"/>
    </source>
</evidence>
<evidence type="ECO:0000256" key="5">
    <source>
        <dbReference type="ARBA" id="ARBA00023159"/>
    </source>
</evidence>
<evidence type="ECO:0000256" key="2">
    <source>
        <dbReference type="ARBA" id="ARBA00022737"/>
    </source>
</evidence>
<gene>
    <name evidence="13" type="primary">ARNT</name>
</gene>
<dbReference type="FunFam" id="3.30.450.20:FF:000028">
    <property type="entry name" value="Aryl hydrocarbon receptor nuclear translocator 1"/>
    <property type="match status" value="1"/>
</dbReference>
<dbReference type="InterPro" id="IPR036638">
    <property type="entry name" value="HLH_DNA-bd_sf"/>
</dbReference>
<dbReference type="GO" id="GO:0005737">
    <property type="term" value="C:cytoplasm"/>
    <property type="evidence" value="ECO:0007669"/>
    <property type="project" value="Ensembl"/>
</dbReference>
<feature type="compositionally biased region" description="Polar residues" evidence="10">
    <location>
        <begin position="693"/>
        <end position="718"/>
    </location>
</feature>
<dbReference type="InterPro" id="IPR011598">
    <property type="entry name" value="bHLH_dom"/>
</dbReference>
<keyword evidence="14" id="KW-1185">Reference proteome</keyword>
<dbReference type="AlphaFoldDB" id="A0A8B9W9R8"/>
<reference evidence="13" key="2">
    <citation type="submission" date="2025-08" db="UniProtKB">
        <authorList>
            <consortium name="Ensembl"/>
        </authorList>
    </citation>
    <scope>IDENTIFICATION</scope>
</reference>
<evidence type="ECO:0000256" key="9">
    <source>
        <dbReference type="ARBA" id="ARBA00045949"/>
    </source>
</evidence>
<dbReference type="GO" id="GO:0030154">
    <property type="term" value="P:cell differentiation"/>
    <property type="evidence" value="ECO:0007669"/>
    <property type="project" value="Ensembl"/>
</dbReference>
<evidence type="ECO:0000313" key="13">
    <source>
        <dbReference type="Ensembl" id="ENSBGRP00000002060.1"/>
    </source>
</evidence>
<reference evidence="13" key="1">
    <citation type="submission" date="2019-05" db="EMBL/GenBank/DDBJ databases">
        <authorList>
            <person name="Zhang S."/>
            <person name="Liu J."/>
        </authorList>
    </citation>
    <scope>NUCLEOTIDE SEQUENCE [LARGE SCALE GENOMIC DNA]</scope>
</reference>
<dbReference type="Gene3D" id="4.10.280.10">
    <property type="entry name" value="Helix-loop-helix DNA-binding domain"/>
    <property type="match status" value="1"/>
</dbReference>
<dbReference type="GO" id="GO:0090575">
    <property type="term" value="C:RNA polymerase II transcription regulator complex"/>
    <property type="evidence" value="ECO:0007669"/>
    <property type="project" value="Ensembl"/>
</dbReference>
<feature type="region of interest" description="Disordered" evidence="10">
    <location>
        <begin position="188"/>
        <end position="209"/>
    </location>
</feature>
<feature type="region of interest" description="Disordered" evidence="10">
    <location>
        <begin position="1"/>
        <end position="32"/>
    </location>
</feature>
<dbReference type="Gene3D" id="3.30.450.20">
    <property type="entry name" value="PAS domain"/>
    <property type="match status" value="2"/>
</dbReference>
<dbReference type="Pfam" id="PF00989">
    <property type="entry name" value="PAS"/>
    <property type="match status" value="1"/>
</dbReference>
<proteinExistence type="predicted"/>
<dbReference type="PROSITE" id="PS50112">
    <property type="entry name" value="PAS"/>
    <property type="match status" value="2"/>
</dbReference>
<evidence type="ECO:0000256" key="3">
    <source>
        <dbReference type="ARBA" id="ARBA00023015"/>
    </source>
</evidence>
<keyword evidence="2" id="KW-0677">Repeat</keyword>
<accession>A0A8B9W9R8</accession>
<dbReference type="GO" id="GO:0033235">
    <property type="term" value="P:positive regulation of protein sumoylation"/>
    <property type="evidence" value="ECO:0007669"/>
    <property type="project" value="Ensembl"/>
</dbReference>
<evidence type="ECO:0000256" key="7">
    <source>
        <dbReference type="ARBA" id="ARBA00023242"/>
    </source>
</evidence>
<feature type="compositionally biased region" description="Low complexity" evidence="10">
    <location>
        <begin position="196"/>
        <end position="209"/>
    </location>
</feature>
<dbReference type="Pfam" id="PF14598">
    <property type="entry name" value="PAS_11"/>
    <property type="match status" value="1"/>
</dbReference>
<comment type="subcellular location">
    <subcellularLocation>
        <location evidence="1">Nucleus</location>
    </subcellularLocation>
</comment>
<dbReference type="InterPro" id="IPR050933">
    <property type="entry name" value="Circadian_TF"/>
</dbReference>
<dbReference type="GO" id="GO:0034599">
    <property type="term" value="P:cellular response to oxidative stress"/>
    <property type="evidence" value="ECO:0007669"/>
    <property type="project" value="Ensembl"/>
</dbReference>
<dbReference type="GO" id="GO:0046886">
    <property type="term" value="P:positive regulation of hormone biosynthetic process"/>
    <property type="evidence" value="ECO:0007669"/>
    <property type="project" value="Ensembl"/>
</dbReference>
<dbReference type="Pfam" id="PF00010">
    <property type="entry name" value="HLH"/>
    <property type="match status" value="1"/>
</dbReference>
<evidence type="ECO:0000259" key="11">
    <source>
        <dbReference type="PROSITE" id="PS50112"/>
    </source>
</evidence>
<feature type="region of interest" description="Disordered" evidence="10">
    <location>
        <begin position="693"/>
        <end position="720"/>
    </location>
</feature>
<feature type="compositionally biased region" description="Polar residues" evidence="10">
    <location>
        <begin position="969"/>
        <end position="983"/>
    </location>
</feature>
<dbReference type="GO" id="GO:0060729">
    <property type="term" value="P:intestinal epithelial structure maintenance"/>
    <property type="evidence" value="ECO:0007669"/>
    <property type="project" value="Ensembl"/>
</dbReference>
<protein>
    <recommendedName>
        <fullName evidence="8">Aryl hydrocarbon receptor nuclear translocator</fullName>
    </recommendedName>
</protein>
<dbReference type="CDD" id="cd00130">
    <property type="entry name" value="PAS"/>
    <property type="match status" value="2"/>
</dbReference>
<sequence length="989" mass="107566">MGFPRQEYGSGSTRVPFPSPGDLPQPGIEPRSPAETQNLLNFYCRGQRSLKEEKTRKEYKSLSELYALEHLKDIYKINLMQNGQPGESATQGSFLVKLFFIDVTRSLTSNSEEAGLGRQLDFFLAHPPPQDGLEAQWPARPLTDFGFHWSVFPRRLALRLTPPQTWALPAVGAGDGGGCCGRHLGLRGSGGGSTAPRLGSGSSLPLPGSVAAAPPTGGGGAAAVASTAMAATAANPEMTSDVPPLGPAIASGNPGPGIQGGGAIVQRAIKRRPGLDFDDDGEGNSKFLRCDDDQMSNDKERFARSDDEQSSADKERLARENHSEIERRRRNKMTAYITELSDMVPTCSALARKPDKLTILRMAVSHMKSLRGTGNTSTDGTYKPSFLTDQELKHLILEAADGFLFIVSCETGRVVYVSDSVTPVLNQPQSEWFGSTLYDQVHPDDVDKLREQLSTSENALTGRILDLKTGTVKKEGQQSSMRMCMGSRRSFICRMRCGNSSVDSVSMNRLSFVRNRCRNGLGSAKDGEPHFVVVHCTGYIKAWPPAGVSLPDDDPEAGQGSKFCLVAIGRLQVTSSPNCTDMSNVCQPTEFISRHNIEGIFTFVDHRCVATVGYQPQELLGKNIVEFCHPEDQQLLRDSFQQVVKLKGQVLSVMFRFRSKNREWLWMRTSSFTFQNPYSDEIEYIICTNTNVKNSSQEPRPSLSNTIQRPQLGPTANLSLEMGSGQLAPRQQQQQTELDVVPGRDGLTSYNHSQVSVQPVTTTGPEHSKPLEKSESLFAQDRDPRFSEIYSNISTDQSKGISSSTVPATQQLFSQGNTFPPTPRPAENFRNSGLAPPVTIVQPSTSAGQMLAQISRHSNPTQGAAPAWTPSTRPGFSAQQVVTQATAKTRSSQFGVGSFQTPSSFSPMSLPGASTASPGAAAYPSLTNRGSNFAPETGQTAGQFQTRTAEGVGVWPQWQGQQSHHRSSSNEQHVQQPSAQQPGQPEVFR</sequence>
<evidence type="ECO:0000256" key="1">
    <source>
        <dbReference type="ARBA" id="ARBA00004123"/>
    </source>
</evidence>
<dbReference type="CDD" id="cd18947">
    <property type="entry name" value="bHLH-PAS_ARNT"/>
    <property type="match status" value="1"/>
</dbReference>
<dbReference type="SMART" id="SM00091">
    <property type="entry name" value="PAS"/>
    <property type="match status" value="2"/>
</dbReference>
<dbReference type="PRINTS" id="PR00785">
    <property type="entry name" value="NCTRNSLOCATR"/>
</dbReference>
<feature type="compositionally biased region" description="Polar residues" evidence="10">
    <location>
        <begin position="937"/>
        <end position="948"/>
    </location>
</feature>
<dbReference type="GO" id="GO:0016604">
    <property type="term" value="C:nuclear body"/>
    <property type="evidence" value="ECO:0007669"/>
    <property type="project" value="Ensembl"/>
</dbReference>
<comment type="function">
    <text evidence="9">Required for activity of the AHR. Upon ligand binding, AHR translocates into the nucleus, where it heterodimerizes with ARNT and induces transcription by binding to xenobiotic response elements (XRE). Not required for the ligand-binding subunit to translocate from the cytosol to the nucleus after ligand binding. The complex initiates transcription of genes involved in the regulation of a variety of biological processes, including angiogenesis, hematopoiesis, drug and lipid metabolism, cell motility and immune modulation. The heterodimer binds to core DNA sequence 5'-TACGTG-3' within the hypoxia response element (HRE) of target gene promoters and functions as a transcriptional regulator of the adaptive response to hypoxia. The heterodimer ARNT:AHR binds to core DNA sequence 5'-TGCGTG-3' within the dioxin response element (DRE) of target gene promoters and activates their transcription.</text>
</comment>
<dbReference type="SUPFAM" id="SSF88633">
    <property type="entry name" value="Positive stranded ssRNA viruses"/>
    <property type="match status" value="1"/>
</dbReference>
<reference evidence="13" key="3">
    <citation type="submission" date="2025-09" db="UniProtKB">
        <authorList>
            <consortium name="Ensembl"/>
        </authorList>
    </citation>
    <scope>IDENTIFICATION</scope>
</reference>
<dbReference type="PANTHER" id="PTHR23042">
    <property type="entry name" value="CIRCADIAN PROTEIN CLOCK/ARNT/BMAL/PAS"/>
    <property type="match status" value="1"/>
</dbReference>
<feature type="compositionally biased region" description="Basic and acidic residues" evidence="10">
    <location>
        <begin position="288"/>
        <end position="326"/>
    </location>
</feature>
<feature type="region of interest" description="Disordered" evidence="10">
    <location>
        <begin position="742"/>
        <end position="771"/>
    </location>
</feature>
<dbReference type="SUPFAM" id="SSF55785">
    <property type="entry name" value="PYP-like sensor domain (PAS domain)"/>
    <property type="match status" value="2"/>
</dbReference>
<dbReference type="PROSITE" id="PS50888">
    <property type="entry name" value="BHLH"/>
    <property type="match status" value="1"/>
</dbReference>
<keyword evidence="7" id="KW-0539">Nucleus</keyword>
<dbReference type="GO" id="GO:0042803">
    <property type="term" value="F:protein homodimerization activity"/>
    <property type="evidence" value="ECO:0007669"/>
    <property type="project" value="Ensembl"/>
</dbReference>
<keyword evidence="6" id="KW-0804">Transcription</keyword>
<feature type="domain" description="PAS" evidence="11">
    <location>
        <begin position="389"/>
        <end position="463"/>
    </location>
</feature>
<dbReference type="GO" id="GO:0050728">
    <property type="term" value="P:negative regulation of inflammatory response"/>
    <property type="evidence" value="ECO:0007669"/>
    <property type="project" value="Ensembl"/>
</dbReference>
<dbReference type="GO" id="GO:0046982">
    <property type="term" value="F:protein heterodimerization activity"/>
    <property type="evidence" value="ECO:0007669"/>
    <property type="project" value="Ensembl"/>
</dbReference>
<dbReference type="GO" id="GO:0017162">
    <property type="term" value="F:aryl hydrocarbon receptor binding"/>
    <property type="evidence" value="ECO:0007669"/>
    <property type="project" value="Ensembl"/>
</dbReference>
<evidence type="ECO:0000256" key="4">
    <source>
        <dbReference type="ARBA" id="ARBA00023125"/>
    </source>
</evidence>
<evidence type="ECO:0000256" key="8">
    <source>
        <dbReference type="ARBA" id="ARBA00039652"/>
    </source>
</evidence>
<dbReference type="InterPro" id="IPR001067">
    <property type="entry name" value="Nuc_translocat"/>
</dbReference>
<dbReference type="GO" id="GO:0000978">
    <property type="term" value="F:RNA polymerase II cis-regulatory region sequence-specific DNA binding"/>
    <property type="evidence" value="ECO:0007669"/>
    <property type="project" value="Ensembl"/>
</dbReference>
<dbReference type="InterPro" id="IPR000014">
    <property type="entry name" value="PAS"/>
</dbReference>
<dbReference type="GO" id="GO:0045944">
    <property type="term" value="P:positive regulation of transcription by RNA polymerase II"/>
    <property type="evidence" value="ECO:0007669"/>
    <property type="project" value="Ensembl"/>
</dbReference>
<dbReference type="SUPFAM" id="SSF47459">
    <property type="entry name" value="HLH, helix-loop-helix DNA-binding domain"/>
    <property type="match status" value="1"/>
</dbReference>
<dbReference type="InterPro" id="IPR001610">
    <property type="entry name" value="PAC"/>
</dbReference>
<keyword evidence="3" id="KW-0805">Transcription regulation</keyword>
<dbReference type="GO" id="GO:0004879">
    <property type="term" value="F:nuclear receptor activity"/>
    <property type="evidence" value="ECO:0007669"/>
    <property type="project" value="Ensembl"/>
</dbReference>
<evidence type="ECO:0000256" key="10">
    <source>
        <dbReference type="SAM" id="MobiDB-lite"/>
    </source>
</evidence>
<keyword evidence="4" id="KW-0238">DNA-binding</keyword>
<dbReference type="InterPro" id="IPR035965">
    <property type="entry name" value="PAS-like_dom_sf"/>
</dbReference>
<feature type="domain" description="BHLH" evidence="12">
    <location>
        <begin position="317"/>
        <end position="370"/>
    </location>
</feature>
<dbReference type="SMART" id="SM00086">
    <property type="entry name" value="PAC"/>
    <property type="match status" value="1"/>
</dbReference>
<evidence type="ECO:0000259" key="12">
    <source>
        <dbReference type="PROSITE" id="PS50888"/>
    </source>
</evidence>
<dbReference type="NCBIfam" id="TIGR00229">
    <property type="entry name" value="sensory_box"/>
    <property type="match status" value="1"/>
</dbReference>
<feature type="region of interest" description="Disordered" evidence="10">
    <location>
        <begin position="273"/>
        <end position="326"/>
    </location>
</feature>
<dbReference type="GO" id="GO:0034753">
    <property type="term" value="C:nuclear aryl hydrocarbon receptor complex"/>
    <property type="evidence" value="ECO:0007669"/>
    <property type="project" value="Ensembl"/>
</dbReference>
<dbReference type="FunFam" id="4.10.280.10:FF:000011">
    <property type="entry name" value="Aryl hydrocarbon receptor nuclear translocator 2"/>
    <property type="match status" value="1"/>
</dbReference>
<dbReference type="GO" id="GO:0001892">
    <property type="term" value="P:embryonic placenta development"/>
    <property type="evidence" value="ECO:0007669"/>
    <property type="project" value="Ensembl"/>
</dbReference>
<dbReference type="GO" id="GO:0010575">
    <property type="term" value="P:positive regulation of vascular endothelial growth factor production"/>
    <property type="evidence" value="ECO:0007669"/>
    <property type="project" value="Ensembl"/>
</dbReference>
<feature type="compositionally biased region" description="Polar residues" evidence="10">
    <location>
        <begin position="748"/>
        <end position="765"/>
    </location>
</feature>
<feature type="compositionally biased region" description="Low complexity" evidence="10">
    <location>
        <begin position="951"/>
        <end position="962"/>
    </location>
</feature>
<organism evidence="13 14">
    <name type="scientific">Bos mutus grunniens</name>
    <name type="common">Wild yak</name>
    <name type="synonym">Bos grunniens</name>
    <dbReference type="NCBI Taxonomy" id="30521"/>
    <lineage>
        <taxon>Eukaryota</taxon>
        <taxon>Metazoa</taxon>
        <taxon>Chordata</taxon>
        <taxon>Craniata</taxon>
        <taxon>Vertebrata</taxon>
        <taxon>Euteleostomi</taxon>
        <taxon>Mammalia</taxon>
        <taxon>Eutheria</taxon>
        <taxon>Laurasiatheria</taxon>
        <taxon>Artiodactyla</taxon>
        <taxon>Ruminantia</taxon>
        <taxon>Pecora</taxon>
        <taxon>Bovidae</taxon>
        <taxon>Bovinae</taxon>
        <taxon>Bos</taxon>
    </lineage>
</organism>